<accession>A0ABX2NAY6</accession>
<dbReference type="Gene3D" id="3.40.50.300">
    <property type="entry name" value="P-loop containing nucleotide triphosphate hydrolases"/>
    <property type="match status" value="1"/>
</dbReference>
<comment type="caution">
    <text evidence="1">The sequence shown here is derived from an EMBL/GenBank/DDBJ whole genome shotgun (WGS) entry which is preliminary data.</text>
</comment>
<dbReference type="SUPFAM" id="SSF52540">
    <property type="entry name" value="P-loop containing nucleoside triphosphate hydrolases"/>
    <property type="match status" value="1"/>
</dbReference>
<sequence length="135" mass="15879">MSFSNKTVIFLCGFIGSGKTTYANKKFNHVTDLDYMPAFSSKINQINLTLNLLKKYDEVCHITCFPTKDEMRAFKKFNKKFLLMDTNLSQCKTNILIRARPRDLMNLKRVFKANVDYQRKYKLSGINWELVKVFK</sequence>
<keyword evidence="2" id="KW-1185">Reference proteome</keyword>
<reference evidence="1 2" key="1">
    <citation type="submission" date="2020-06" db="EMBL/GenBank/DDBJ databases">
        <title>Anaerococcus sp. nov., isolated form swine feces.</title>
        <authorList>
            <person name="Yu S."/>
        </authorList>
    </citation>
    <scope>NUCLEOTIDE SEQUENCE [LARGE SCALE GENOMIC DNA]</scope>
    <source>
        <strain evidence="1 2">AGMB00486</strain>
    </source>
</reference>
<evidence type="ECO:0008006" key="3">
    <source>
        <dbReference type="Google" id="ProtNLM"/>
    </source>
</evidence>
<organism evidence="1 2">
    <name type="scientific">Anaerococcus faecalis</name>
    <dbReference type="NCBI Taxonomy" id="2742993"/>
    <lineage>
        <taxon>Bacteria</taxon>
        <taxon>Bacillati</taxon>
        <taxon>Bacillota</taxon>
        <taxon>Tissierellia</taxon>
        <taxon>Tissierellales</taxon>
        <taxon>Peptoniphilaceae</taxon>
        <taxon>Anaerococcus</taxon>
    </lineage>
</organism>
<evidence type="ECO:0000313" key="2">
    <source>
        <dbReference type="Proteomes" id="UP000540919"/>
    </source>
</evidence>
<evidence type="ECO:0000313" key="1">
    <source>
        <dbReference type="EMBL" id="NVF11867.1"/>
    </source>
</evidence>
<protein>
    <recommendedName>
        <fullName evidence="3">ATP-binding protein</fullName>
    </recommendedName>
</protein>
<dbReference type="InterPro" id="IPR027417">
    <property type="entry name" value="P-loop_NTPase"/>
</dbReference>
<proteinExistence type="predicted"/>
<gene>
    <name evidence="1" type="ORF">HV819_07730</name>
</gene>
<dbReference type="RefSeq" id="WP_176269916.1">
    <property type="nucleotide sequence ID" value="NZ_JABVBA010000007.1"/>
</dbReference>
<name>A0ABX2NAY6_9FIRM</name>
<dbReference type="EMBL" id="JABVBA010000007">
    <property type="protein sequence ID" value="NVF11867.1"/>
    <property type="molecule type" value="Genomic_DNA"/>
</dbReference>
<dbReference type="Proteomes" id="UP000540919">
    <property type="component" value="Unassembled WGS sequence"/>
</dbReference>